<accession>A0A9N9I1D4</accession>
<gene>
    <name evidence="1" type="ORF">AMORRO_LOCUS13026</name>
</gene>
<name>A0A9N9I1D4_9GLOM</name>
<dbReference type="EMBL" id="CAJVPV010020917">
    <property type="protein sequence ID" value="CAG8716295.1"/>
    <property type="molecule type" value="Genomic_DNA"/>
</dbReference>
<dbReference type="AlphaFoldDB" id="A0A9N9I1D4"/>
<evidence type="ECO:0000313" key="2">
    <source>
        <dbReference type="Proteomes" id="UP000789342"/>
    </source>
</evidence>
<dbReference type="Gene3D" id="1.10.150.50">
    <property type="entry name" value="Transcription Factor, Ets-1"/>
    <property type="match status" value="1"/>
</dbReference>
<keyword evidence="2" id="KW-1185">Reference proteome</keyword>
<proteinExistence type="predicted"/>
<sequence>MSNLPTVEHVKAWCQEDVKAFLQNNKTRLDLEDRDIEILYNQWVKGSNFFDFTATDFERWGIPGGPAKEIEKLVNKIQG</sequence>
<dbReference type="Proteomes" id="UP000789342">
    <property type="component" value="Unassembled WGS sequence"/>
</dbReference>
<feature type="non-terminal residue" evidence="1">
    <location>
        <position position="79"/>
    </location>
</feature>
<comment type="caution">
    <text evidence="1">The sequence shown here is derived from an EMBL/GenBank/DDBJ whole genome shotgun (WGS) entry which is preliminary data.</text>
</comment>
<reference evidence="1" key="1">
    <citation type="submission" date="2021-06" db="EMBL/GenBank/DDBJ databases">
        <authorList>
            <person name="Kallberg Y."/>
            <person name="Tangrot J."/>
            <person name="Rosling A."/>
        </authorList>
    </citation>
    <scope>NUCLEOTIDE SEQUENCE</scope>
    <source>
        <strain evidence="1">CL551</strain>
    </source>
</reference>
<evidence type="ECO:0000313" key="1">
    <source>
        <dbReference type="EMBL" id="CAG8716295.1"/>
    </source>
</evidence>
<protein>
    <submittedName>
        <fullName evidence="1">738_t:CDS:1</fullName>
    </submittedName>
</protein>
<dbReference type="OrthoDB" id="2411216at2759"/>
<dbReference type="InterPro" id="IPR013761">
    <property type="entry name" value="SAM/pointed_sf"/>
</dbReference>
<organism evidence="1 2">
    <name type="scientific">Acaulospora morrowiae</name>
    <dbReference type="NCBI Taxonomy" id="94023"/>
    <lineage>
        <taxon>Eukaryota</taxon>
        <taxon>Fungi</taxon>
        <taxon>Fungi incertae sedis</taxon>
        <taxon>Mucoromycota</taxon>
        <taxon>Glomeromycotina</taxon>
        <taxon>Glomeromycetes</taxon>
        <taxon>Diversisporales</taxon>
        <taxon>Acaulosporaceae</taxon>
        <taxon>Acaulospora</taxon>
    </lineage>
</organism>